<organism evidence="2 3">
    <name type="scientific">Actinokineospora iranica</name>
    <dbReference type="NCBI Taxonomy" id="1271860"/>
    <lineage>
        <taxon>Bacteria</taxon>
        <taxon>Bacillati</taxon>
        <taxon>Actinomycetota</taxon>
        <taxon>Actinomycetes</taxon>
        <taxon>Pseudonocardiales</taxon>
        <taxon>Pseudonocardiaceae</taxon>
        <taxon>Actinokineospora</taxon>
    </lineage>
</organism>
<dbReference type="SUPFAM" id="SSF109854">
    <property type="entry name" value="DinB/YfiT-like putative metalloenzymes"/>
    <property type="match status" value="1"/>
</dbReference>
<evidence type="ECO:0000313" key="2">
    <source>
        <dbReference type="EMBL" id="SDD29635.1"/>
    </source>
</evidence>
<dbReference type="AlphaFoldDB" id="A0A1G6TMR9"/>
<dbReference type="RefSeq" id="WP_091452926.1">
    <property type="nucleotide sequence ID" value="NZ_FMZZ01000009.1"/>
</dbReference>
<keyword evidence="3" id="KW-1185">Reference proteome</keyword>
<sequence length="209" mass="22887">MNRDQVWREIAAARLRLADLLDDLPAEDWERPSLCAGWRVREVAAHLTLSPQTTLRTVLVEMARARGDFDKVVDVTARRQAKLPTAEIVAQIRAFADSRRFAPGSGPVTTLMDVLTHTHDIMVPLNRTVPIPTDAARAALAKAWSLAFVFGGRKRFRDLRLTATDSTWAVGTGKEVSGPTTALLLLVTGRQAALDRLSGDGVAVLKSRL</sequence>
<accession>A0A1G6TMR9</accession>
<dbReference type="InterPro" id="IPR017517">
    <property type="entry name" value="Maleyloyr_isom"/>
</dbReference>
<protein>
    <submittedName>
        <fullName evidence="2">TIGR03083 family protein</fullName>
    </submittedName>
</protein>
<reference evidence="3" key="1">
    <citation type="submission" date="2016-10" db="EMBL/GenBank/DDBJ databases">
        <authorList>
            <person name="Varghese N."/>
            <person name="Submissions S."/>
        </authorList>
    </citation>
    <scope>NUCLEOTIDE SEQUENCE [LARGE SCALE GENOMIC DNA]</scope>
    <source>
        <strain evidence="3">IBRC-M 10403</strain>
    </source>
</reference>
<dbReference type="Gene3D" id="1.20.120.450">
    <property type="entry name" value="dinb family like domain"/>
    <property type="match status" value="1"/>
</dbReference>
<proteinExistence type="predicted"/>
<dbReference type="GO" id="GO:0046872">
    <property type="term" value="F:metal ion binding"/>
    <property type="evidence" value="ECO:0007669"/>
    <property type="project" value="InterPro"/>
</dbReference>
<dbReference type="InterPro" id="IPR034660">
    <property type="entry name" value="DinB/YfiT-like"/>
</dbReference>
<dbReference type="EMBL" id="FMZZ01000009">
    <property type="protein sequence ID" value="SDD29635.1"/>
    <property type="molecule type" value="Genomic_DNA"/>
</dbReference>
<gene>
    <name evidence="2" type="ORF">SAMN05216174_109193</name>
</gene>
<dbReference type="Proteomes" id="UP000199501">
    <property type="component" value="Unassembled WGS sequence"/>
</dbReference>
<name>A0A1G6TMR9_9PSEU</name>
<dbReference type="InterPro" id="IPR024344">
    <property type="entry name" value="MDMPI_metal-binding"/>
</dbReference>
<dbReference type="NCBIfam" id="TIGR03083">
    <property type="entry name" value="maleylpyruvate isomerase family mycothiol-dependent enzyme"/>
    <property type="match status" value="1"/>
</dbReference>
<evidence type="ECO:0000259" key="1">
    <source>
        <dbReference type="Pfam" id="PF11716"/>
    </source>
</evidence>
<feature type="domain" description="Mycothiol-dependent maleylpyruvate isomerase metal-binding" evidence="1">
    <location>
        <begin position="11"/>
        <end position="103"/>
    </location>
</feature>
<dbReference type="Pfam" id="PF11716">
    <property type="entry name" value="MDMPI_N"/>
    <property type="match status" value="1"/>
</dbReference>
<evidence type="ECO:0000313" key="3">
    <source>
        <dbReference type="Proteomes" id="UP000199501"/>
    </source>
</evidence>
<dbReference type="STRING" id="1271860.SAMN05216174_109193"/>
<dbReference type="OrthoDB" id="5178565at2"/>